<dbReference type="RefSeq" id="WP_072906879.1">
    <property type="nucleotide sequence ID" value="NZ_FRAI01000009.1"/>
</dbReference>
<dbReference type="Proteomes" id="UP000243547">
    <property type="component" value="Unassembled WGS sequence"/>
</dbReference>
<sequence>MAEEILKRLTLPVRKKTERILKLNEEKKEISNKIFISGILLFISSIYIILNSMIYFNALVPLYVFGYIEPIRGLKILDKFFLITLICISTYLYFISQKNKSIINQFENLRISLMKDIGTSFCLCDFECKCKDYFGGRDIKEIYLEMMEGEGIDLII</sequence>
<keyword evidence="3" id="KW-1185">Reference proteome</keyword>
<reference evidence="3" key="1">
    <citation type="submission" date="2016-11" db="EMBL/GenBank/DDBJ databases">
        <authorList>
            <person name="Varghese N."/>
            <person name="Submissions S."/>
        </authorList>
    </citation>
    <scope>NUCLEOTIDE SEQUENCE [LARGE SCALE GENOMIC DNA]</scope>
    <source>
        <strain evidence="3">DSM 14826</strain>
    </source>
</reference>
<evidence type="ECO:0000313" key="2">
    <source>
        <dbReference type="EMBL" id="SHJ91749.1"/>
    </source>
</evidence>
<gene>
    <name evidence="2" type="ORF">SAMN02745227_01049</name>
</gene>
<feature type="transmembrane region" description="Helical" evidence="1">
    <location>
        <begin position="76"/>
        <end position="95"/>
    </location>
</feature>
<dbReference type="EMBL" id="FRAI01000009">
    <property type="protein sequence ID" value="SHJ91749.1"/>
    <property type="molecule type" value="Genomic_DNA"/>
</dbReference>
<name>A0A1M6N7T3_9FIRM</name>
<keyword evidence="1" id="KW-0812">Transmembrane</keyword>
<keyword evidence="1" id="KW-0472">Membrane</keyword>
<organism evidence="2 3">
    <name type="scientific">Anaerobranca californiensis DSM 14826</name>
    <dbReference type="NCBI Taxonomy" id="1120989"/>
    <lineage>
        <taxon>Bacteria</taxon>
        <taxon>Bacillati</taxon>
        <taxon>Bacillota</taxon>
        <taxon>Clostridia</taxon>
        <taxon>Eubacteriales</taxon>
        <taxon>Proteinivoracaceae</taxon>
        <taxon>Anaerobranca</taxon>
    </lineage>
</organism>
<proteinExistence type="predicted"/>
<evidence type="ECO:0000256" key="1">
    <source>
        <dbReference type="SAM" id="Phobius"/>
    </source>
</evidence>
<accession>A0A1M6N7T3</accession>
<keyword evidence="1" id="KW-1133">Transmembrane helix</keyword>
<protein>
    <submittedName>
        <fullName evidence="2">Uncharacterized protein</fullName>
    </submittedName>
</protein>
<evidence type="ECO:0000313" key="3">
    <source>
        <dbReference type="Proteomes" id="UP000243547"/>
    </source>
</evidence>
<dbReference type="OrthoDB" id="9899531at2"/>
<dbReference type="AlphaFoldDB" id="A0A1M6N7T3"/>
<feature type="transmembrane region" description="Helical" evidence="1">
    <location>
        <begin position="34"/>
        <end position="56"/>
    </location>
</feature>